<dbReference type="AlphaFoldDB" id="A0A8K0A6W6"/>
<protein>
    <submittedName>
        <fullName evidence="2">Hypp4332 protein</fullName>
    </submittedName>
</protein>
<accession>A0A8K0A6W6</accession>
<evidence type="ECO:0000256" key="1">
    <source>
        <dbReference type="SAM" id="MobiDB-lite"/>
    </source>
</evidence>
<gene>
    <name evidence="2" type="primary">Hypp4332</name>
    <name evidence="2" type="ORF">BLAG_LOCUS22709</name>
</gene>
<dbReference type="OrthoDB" id="10078811at2759"/>
<feature type="region of interest" description="Disordered" evidence="1">
    <location>
        <begin position="151"/>
        <end position="194"/>
    </location>
</feature>
<sequence length="194" mass="21819">MSFLPIPDTLPCIYPLGMEGKDLFSIPTNDLPCPSPVVKITQDIDDDLQFRCQATWEEDSSIFWILPDNATIPLPGLVCMALLNVYREEHVMAKLRSNNQPDNVPEDRTEEATDNTLKDPYYSTISDVEDEPVRPYGMAKAGTQYGRTKKRFRSVRENAITGPRPRSERCDCYNQTTGKDSVPGDGALQERDAS</sequence>
<evidence type="ECO:0000313" key="2">
    <source>
        <dbReference type="EMBL" id="CAH1270418.1"/>
    </source>
</evidence>
<organism evidence="2 3">
    <name type="scientific">Branchiostoma lanceolatum</name>
    <name type="common">Common lancelet</name>
    <name type="synonym">Amphioxus lanceolatum</name>
    <dbReference type="NCBI Taxonomy" id="7740"/>
    <lineage>
        <taxon>Eukaryota</taxon>
        <taxon>Metazoa</taxon>
        <taxon>Chordata</taxon>
        <taxon>Cephalochordata</taxon>
        <taxon>Leptocardii</taxon>
        <taxon>Amphioxiformes</taxon>
        <taxon>Branchiostomatidae</taxon>
        <taxon>Branchiostoma</taxon>
    </lineage>
</organism>
<dbReference type="Proteomes" id="UP000838412">
    <property type="component" value="Chromosome 7"/>
</dbReference>
<reference evidence="2" key="1">
    <citation type="submission" date="2022-01" db="EMBL/GenBank/DDBJ databases">
        <authorList>
            <person name="Braso-Vives M."/>
        </authorList>
    </citation>
    <scope>NUCLEOTIDE SEQUENCE</scope>
</reference>
<name>A0A8K0A6W6_BRALA</name>
<keyword evidence="3" id="KW-1185">Reference proteome</keyword>
<evidence type="ECO:0000313" key="3">
    <source>
        <dbReference type="Proteomes" id="UP000838412"/>
    </source>
</evidence>
<dbReference type="EMBL" id="OV696692">
    <property type="protein sequence ID" value="CAH1270418.1"/>
    <property type="molecule type" value="Genomic_DNA"/>
</dbReference>
<proteinExistence type="predicted"/>